<proteinExistence type="predicted"/>
<evidence type="ECO:0000256" key="2">
    <source>
        <dbReference type="ARBA" id="ARBA00022692"/>
    </source>
</evidence>
<dbReference type="GO" id="GO:0016020">
    <property type="term" value="C:membrane"/>
    <property type="evidence" value="ECO:0007669"/>
    <property type="project" value="UniProtKB-SubCell"/>
</dbReference>
<dbReference type="InterPro" id="IPR037682">
    <property type="entry name" value="TonB_C"/>
</dbReference>
<evidence type="ECO:0000256" key="4">
    <source>
        <dbReference type="ARBA" id="ARBA00023136"/>
    </source>
</evidence>
<keyword evidence="3" id="KW-1133">Transmembrane helix</keyword>
<evidence type="ECO:0000259" key="6">
    <source>
        <dbReference type="Pfam" id="PF03544"/>
    </source>
</evidence>
<dbReference type="Gene3D" id="3.30.1150.10">
    <property type="match status" value="1"/>
</dbReference>
<dbReference type="EMBL" id="LRRQ01000001">
    <property type="protein sequence ID" value="OAM91959.1"/>
    <property type="molecule type" value="Genomic_DNA"/>
</dbReference>
<feature type="domain" description="TonB C-terminal" evidence="6">
    <location>
        <begin position="61"/>
        <end position="120"/>
    </location>
</feature>
<keyword evidence="4" id="KW-0472">Membrane</keyword>
<protein>
    <recommendedName>
        <fullName evidence="6">TonB C-terminal domain-containing protein</fullName>
    </recommendedName>
</protein>
<keyword evidence="8" id="KW-1185">Reference proteome</keyword>
<keyword evidence="2" id="KW-0812">Transmembrane</keyword>
<dbReference type="AlphaFoldDB" id="A0A178IRB0"/>
<comment type="caution">
    <text evidence="7">The sequence shown here is derived from an EMBL/GenBank/DDBJ whole genome shotgun (WGS) entry which is preliminary data.</text>
</comment>
<organism evidence="7 8">
    <name type="scientific">Termitidicoccus mucosus</name>
    <dbReference type="NCBI Taxonomy" id="1184151"/>
    <lineage>
        <taxon>Bacteria</taxon>
        <taxon>Pseudomonadati</taxon>
        <taxon>Verrucomicrobiota</taxon>
        <taxon>Opitutia</taxon>
        <taxon>Opitutales</taxon>
        <taxon>Opitutaceae</taxon>
        <taxon>Termitidicoccus</taxon>
    </lineage>
</organism>
<dbReference type="STRING" id="1184151.AW736_26040"/>
<feature type="signal peptide" evidence="5">
    <location>
        <begin position="1"/>
        <end position="24"/>
    </location>
</feature>
<evidence type="ECO:0000256" key="5">
    <source>
        <dbReference type="SAM" id="SignalP"/>
    </source>
</evidence>
<gene>
    <name evidence="7" type="ORF">AW736_26040</name>
</gene>
<dbReference type="OrthoDB" id="199908at2"/>
<dbReference type="NCBIfam" id="TIGR01352">
    <property type="entry name" value="tonB_Cterm"/>
    <property type="match status" value="1"/>
</dbReference>
<dbReference type="Proteomes" id="UP000078486">
    <property type="component" value="Unassembled WGS sequence"/>
</dbReference>
<evidence type="ECO:0000313" key="7">
    <source>
        <dbReference type="EMBL" id="OAM91959.1"/>
    </source>
</evidence>
<evidence type="ECO:0000256" key="1">
    <source>
        <dbReference type="ARBA" id="ARBA00004167"/>
    </source>
</evidence>
<sequence length="125" mass="13405">MKYVSKIAVMLSLGALFASSAAFAAKTEAEAYVEAYKSSPADVPAPLTVVTPRAIVDANEEVRLTFTVNEMGRPTNIAVKSTTNKEIVDSVKDAVARWTFVPAVRDGARVATKVELPVRFMVASN</sequence>
<accession>A0A178IRB0</accession>
<evidence type="ECO:0000256" key="3">
    <source>
        <dbReference type="ARBA" id="ARBA00022989"/>
    </source>
</evidence>
<dbReference type="InterPro" id="IPR006260">
    <property type="entry name" value="TonB/TolA_C"/>
</dbReference>
<dbReference type="GO" id="GO:0055085">
    <property type="term" value="P:transmembrane transport"/>
    <property type="evidence" value="ECO:0007669"/>
    <property type="project" value="InterPro"/>
</dbReference>
<reference evidence="7 8" key="1">
    <citation type="submission" date="2016-01" db="EMBL/GenBank/DDBJ databases">
        <title>High potential of lignocellulose degradation of a new Verrucomicrobia species.</title>
        <authorList>
            <person name="Wang Y."/>
            <person name="Shi Y."/>
            <person name="Qiu Z."/>
            <person name="Liu S."/>
            <person name="Yang H."/>
        </authorList>
    </citation>
    <scope>NUCLEOTIDE SEQUENCE [LARGE SCALE GENOMIC DNA]</scope>
    <source>
        <strain evidence="7 8">TSB47</strain>
    </source>
</reference>
<evidence type="ECO:0000313" key="8">
    <source>
        <dbReference type="Proteomes" id="UP000078486"/>
    </source>
</evidence>
<name>A0A178IRB0_9BACT</name>
<keyword evidence="5" id="KW-0732">Signal</keyword>
<comment type="subcellular location">
    <subcellularLocation>
        <location evidence="1">Membrane</location>
        <topology evidence="1">Single-pass membrane protein</topology>
    </subcellularLocation>
</comment>
<dbReference type="Pfam" id="PF03544">
    <property type="entry name" value="TonB_C"/>
    <property type="match status" value="1"/>
</dbReference>
<dbReference type="SUPFAM" id="SSF74653">
    <property type="entry name" value="TolA/TonB C-terminal domain"/>
    <property type="match status" value="1"/>
</dbReference>
<feature type="chain" id="PRO_5008089318" description="TonB C-terminal domain-containing protein" evidence="5">
    <location>
        <begin position="25"/>
        <end position="125"/>
    </location>
</feature>